<dbReference type="OrthoDB" id="9770450at2"/>
<dbReference type="InterPro" id="IPR006429">
    <property type="entry name" value="Phage_lambda_portal"/>
</dbReference>
<dbReference type="GO" id="GO:0005198">
    <property type="term" value="F:structural molecule activity"/>
    <property type="evidence" value="ECO:0007669"/>
    <property type="project" value="InterPro"/>
</dbReference>
<keyword evidence="2" id="KW-1185">Reference proteome</keyword>
<dbReference type="RefSeq" id="WP_140455993.1">
    <property type="nucleotide sequence ID" value="NZ_VFRP01000033.1"/>
</dbReference>
<dbReference type="GO" id="GO:0019068">
    <property type="term" value="P:virion assembly"/>
    <property type="evidence" value="ECO:0007669"/>
    <property type="project" value="InterPro"/>
</dbReference>
<name>A0A501WFH3_9RHOB</name>
<dbReference type="NCBIfam" id="TIGR01539">
    <property type="entry name" value="portal_lambda"/>
    <property type="match status" value="1"/>
</dbReference>
<accession>A0A501WFH3</accession>
<protein>
    <submittedName>
        <fullName evidence="1">Phage portal protein</fullName>
    </submittedName>
</protein>
<dbReference type="AlphaFoldDB" id="A0A501WFH3"/>
<evidence type="ECO:0000313" key="2">
    <source>
        <dbReference type="Proteomes" id="UP000319255"/>
    </source>
</evidence>
<sequence length="532" mass="58695">MFDRLRSLLPSRPRAGAVAVGGQGAAYLAGDRTSEAMVNWHAPLRAPDAEYLRDRDQIVARARDITRNNGWAAGAAVREVDAVIGSAFRPLSKPNWRALGLDEGWARDWKEAVEAHWQLDAEDPRRYLDASRQLSISQLFGMAYRSYMIDGDAVGVIGWEEDRPVRTTLRVVDPDLLCNPMGLADDATLRGGVEIDANGASMAYHLRNAHPGTSWASTEALSWTRFAREHAWGRPIVLHYFDKHRDGQTRGVSRLAPIMEKLRMEDQYGRVELQAAVLNAILAVFVKSPMDPEAITDLLSENGGAWDAYNAERSAYYDDKGAVRMGGAKIPHLYPGEEIGVVDSARPSAQFGEFQSAVLRHIAAGTGQSYEQVAQDWSKVNYSSARAALIEIWRGLTARRANFSGGFCQPFFMAWLEEKWDAGLLPMPRRAPDFHEAWAAYARAKWIGPGKGFVDPVKEAQAAAMRVALGLSTLEDEAAELGGADLTENLAQIRREIAAMPDGCLHPMQESFAKLLGTPEQRAPEPERTPDA</sequence>
<comment type="caution">
    <text evidence="1">The sequence shown here is derived from an EMBL/GenBank/DDBJ whole genome shotgun (WGS) entry which is preliminary data.</text>
</comment>
<gene>
    <name evidence="1" type="ORF">FJM51_20490</name>
</gene>
<proteinExistence type="predicted"/>
<dbReference type="Pfam" id="PF05136">
    <property type="entry name" value="Phage_portal_2"/>
    <property type="match status" value="1"/>
</dbReference>
<reference evidence="1 2" key="1">
    <citation type="submission" date="2019-06" db="EMBL/GenBank/DDBJ databases">
        <title>A novel bacterium of genus Amaricoccus, isolated from marine sediment.</title>
        <authorList>
            <person name="Huang H."/>
            <person name="Mo K."/>
            <person name="Hu Y."/>
        </authorList>
    </citation>
    <scope>NUCLEOTIDE SEQUENCE [LARGE SCALE GENOMIC DNA]</scope>
    <source>
        <strain evidence="1 2">HB172011</strain>
    </source>
</reference>
<organism evidence="1 2">
    <name type="scientific">Amaricoccus solimangrovi</name>
    <dbReference type="NCBI Taxonomy" id="2589815"/>
    <lineage>
        <taxon>Bacteria</taxon>
        <taxon>Pseudomonadati</taxon>
        <taxon>Pseudomonadota</taxon>
        <taxon>Alphaproteobacteria</taxon>
        <taxon>Rhodobacterales</taxon>
        <taxon>Paracoccaceae</taxon>
        <taxon>Amaricoccus</taxon>
    </lineage>
</organism>
<dbReference type="EMBL" id="VFRP01000033">
    <property type="protein sequence ID" value="TPE47235.1"/>
    <property type="molecule type" value="Genomic_DNA"/>
</dbReference>
<evidence type="ECO:0000313" key="1">
    <source>
        <dbReference type="EMBL" id="TPE47235.1"/>
    </source>
</evidence>
<dbReference type="Proteomes" id="UP000319255">
    <property type="component" value="Unassembled WGS sequence"/>
</dbReference>